<evidence type="ECO:0000313" key="3">
    <source>
        <dbReference type="Proteomes" id="UP000322983"/>
    </source>
</evidence>
<dbReference type="STRING" id="1294262.GCA_001316085_02516"/>
<dbReference type="GeneID" id="41714274"/>
<dbReference type="KEGG" id="step:IC006_0407"/>
<organism evidence="2 3">
    <name type="scientific">Sulfuracidifex tepidarius</name>
    <dbReference type="NCBI Taxonomy" id="1294262"/>
    <lineage>
        <taxon>Archaea</taxon>
        <taxon>Thermoproteota</taxon>
        <taxon>Thermoprotei</taxon>
        <taxon>Sulfolobales</taxon>
        <taxon>Sulfolobaceae</taxon>
        <taxon>Sulfuracidifex</taxon>
    </lineage>
</organism>
<keyword evidence="1" id="KW-0472">Membrane</keyword>
<protein>
    <submittedName>
        <fullName evidence="2">Uncharacterized protein</fullName>
    </submittedName>
</protein>
<dbReference type="EMBL" id="AP018929">
    <property type="protein sequence ID" value="BBG23123.1"/>
    <property type="molecule type" value="Genomic_DNA"/>
</dbReference>
<name>A0A510DSH0_9CREN</name>
<feature type="transmembrane region" description="Helical" evidence="1">
    <location>
        <begin position="6"/>
        <end position="28"/>
    </location>
</feature>
<keyword evidence="1" id="KW-1133">Transmembrane helix</keyword>
<keyword evidence="3" id="KW-1185">Reference proteome</keyword>
<evidence type="ECO:0000256" key="1">
    <source>
        <dbReference type="SAM" id="Phobius"/>
    </source>
</evidence>
<sequence length="1177" mass="128566">MNELLGLIALTMVIIVSVGVVSYFFILYDQSQEEYMNQIKETALSSPLRADSWSNGTIAYFVNNGTEKTVTGLVYVLGGKFFTLSFSDMKVPTFLQGYMKYLPSCYSRVDFNGFVLGTTGTQVNNGITLDTGQRLAVPYPGGFVGLVTTGSAEWYPYYPTQGFYNMANQDSNVSEALLKQVYGENSVASNLLSQDEANLTIEVSGGGEVGVVASNGQWQEFTQGDWTMTLPKYVNVTLIAITGYDTTMDGFKVSGSFQGISSSYLFEEINLTGDAVVQAQFSYYSSSEFMNSSSTCPMKVYVNFNDAGYPFPGGYAVASGDGQSVVFDNTQYFVINYTQSLNVTFHNFPFSGYVDNKQTLSSGDQEVNPKFPFLAYELSFVNIQTGQSIYALSLLNTTFFGVGVQCYFLIYGNYYPGSLPEHVTLTYPGYRLSSSNSSSLLFLGIPSQIGENGSACCPAQCQTYSYPVLNETASMNGVFVAPGFSVNESVINVTVGEHNLTTDTEEGFQDLKIYMRPIVDVFIIPNGSGLLIANFTNAVTGDPQYQIINPLSFYEATVPWGSTVNVSADSFVNGVTFQGWRMNESGSLVLSNLMERPYSGLISVNVCLTTGDWVVICGSFSRYDVVNVSVVNGVGGILQGVSPPSDQVVYLSQNIPVSVNSIMCVEAFPYSSYLFSNWSGNVSYVTFHNYTLLEPNGKEGSYLSGTNVLFNPTMDVLVTKPFSLTSNYAPVPKDSYLSLGFDINGSVQGNYTVFQDGNYTTYNMSNYNLIRLHVGAGHYPLNVYDVNFSFVVYNWQGGNQLGVSLSSENSSYVPIPHTHFLHLLHNSSTISNTEYSFPGNVINATVRANVAVTPVVIWVNGKPHLYGIYQTTMEGLTFYNKPTPWYDWLLYAVGLTIGIVVLIASAGGPSEIIEGVETTISQAIDEGVSLTTVKFFFRGLLKVAGLDFFDLTEGPSNTLLRIKTVLLVAYDADTYIALILSKEGITNNANIKTFVMAWYGFGTEATYPSFSRNDSNSVATYSSVPSSDVSIVNLNYAGSLETPPTQNEELLSLYESDSSSSNYLYKGTMYQVTNPVNYVNYGNTSLTDFSGTFNGVYLTWDQLSYLEIVKSSGGSLAGGLVSSFLGGFGLLTGVGTLLSLIQGSTRYAFFTYYSEPFLNQGNEAIQPSSWSYNVDLY</sequence>
<dbReference type="RefSeq" id="WP_149528258.1">
    <property type="nucleotide sequence ID" value="NZ_AP018929.1"/>
</dbReference>
<reference evidence="2 3" key="1">
    <citation type="journal article" date="2020" name="Int. J. Syst. Evol. Microbiol.">
        <title>Sulfuracidifex tepidarius gen. nov., sp. nov. and transfer of Sulfolobus metallicus Huber and Stetter 1992 to the genus Sulfuracidifex as Sulfuracidifex metallicus comb. nov.</title>
        <authorList>
            <person name="Itoh T."/>
            <person name="Miura T."/>
            <person name="Sakai H.D."/>
            <person name="Kato S."/>
            <person name="Ohkuma M."/>
            <person name="Takashina T."/>
        </authorList>
    </citation>
    <scope>NUCLEOTIDE SEQUENCE [LARGE SCALE GENOMIC DNA]</scope>
    <source>
        <strain evidence="2 3">IC-006</strain>
    </source>
</reference>
<keyword evidence="1" id="KW-0812">Transmembrane</keyword>
<proteinExistence type="predicted"/>
<accession>A0A510DSH0</accession>
<dbReference type="AlphaFoldDB" id="A0A510DSH0"/>
<gene>
    <name evidence="2" type="ORF">IC006_0407</name>
</gene>
<dbReference type="Proteomes" id="UP000322983">
    <property type="component" value="Chromosome"/>
</dbReference>
<evidence type="ECO:0000313" key="2">
    <source>
        <dbReference type="EMBL" id="BBG23123.1"/>
    </source>
</evidence>